<evidence type="ECO:0000256" key="1">
    <source>
        <dbReference type="ARBA" id="ARBA00004141"/>
    </source>
</evidence>
<dbReference type="Proteomes" id="UP000010552">
    <property type="component" value="Unassembled WGS sequence"/>
</dbReference>
<evidence type="ECO:0000256" key="3">
    <source>
        <dbReference type="ARBA" id="ARBA00022989"/>
    </source>
</evidence>
<dbReference type="Gene3D" id="1.20.120.350">
    <property type="entry name" value="Voltage-gated potassium channels. Chain C"/>
    <property type="match status" value="1"/>
</dbReference>
<feature type="compositionally biased region" description="Low complexity" evidence="5">
    <location>
        <begin position="422"/>
        <end position="432"/>
    </location>
</feature>
<feature type="transmembrane region" description="Helical" evidence="6">
    <location>
        <begin position="127"/>
        <end position="150"/>
    </location>
</feature>
<feature type="transmembrane region" description="Helical" evidence="6">
    <location>
        <begin position="162"/>
        <end position="181"/>
    </location>
</feature>
<keyword evidence="9" id="KW-1185">Reference proteome</keyword>
<evidence type="ECO:0000256" key="6">
    <source>
        <dbReference type="SAM" id="Phobius"/>
    </source>
</evidence>
<dbReference type="SUPFAM" id="SSF81324">
    <property type="entry name" value="Voltage-gated potassium channels"/>
    <property type="match status" value="1"/>
</dbReference>
<dbReference type="InterPro" id="IPR027359">
    <property type="entry name" value="Volt_channel_dom_sf"/>
</dbReference>
<reference evidence="9" key="1">
    <citation type="journal article" date="2013" name="Science">
        <title>Comparative analysis of bat genomes provides insight into the evolution of flight and immunity.</title>
        <authorList>
            <person name="Zhang G."/>
            <person name="Cowled C."/>
            <person name="Shi Z."/>
            <person name="Huang Z."/>
            <person name="Bishop-Lilly K.A."/>
            <person name="Fang X."/>
            <person name="Wynne J.W."/>
            <person name="Xiong Z."/>
            <person name="Baker M.L."/>
            <person name="Zhao W."/>
            <person name="Tachedjian M."/>
            <person name="Zhu Y."/>
            <person name="Zhou P."/>
            <person name="Jiang X."/>
            <person name="Ng J."/>
            <person name="Yang L."/>
            <person name="Wu L."/>
            <person name="Xiao J."/>
            <person name="Feng Y."/>
            <person name="Chen Y."/>
            <person name="Sun X."/>
            <person name="Zhang Y."/>
            <person name="Marsh G.A."/>
            <person name="Crameri G."/>
            <person name="Broder C.C."/>
            <person name="Frey K.G."/>
            <person name="Wang L.F."/>
            <person name="Wang J."/>
        </authorList>
    </citation>
    <scope>NUCLEOTIDE SEQUENCE [LARGE SCALE GENOMIC DNA]</scope>
</reference>
<proteinExistence type="predicted"/>
<dbReference type="GO" id="GO:0022832">
    <property type="term" value="F:voltage-gated channel activity"/>
    <property type="evidence" value="ECO:0007669"/>
    <property type="project" value="InterPro"/>
</dbReference>
<dbReference type="STRING" id="9402.L5L4L1"/>
<name>L5L4L1_PTEAL</name>
<evidence type="ECO:0000256" key="2">
    <source>
        <dbReference type="ARBA" id="ARBA00022692"/>
    </source>
</evidence>
<evidence type="ECO:0000256" key="4">
    <source>
        <dbReference type="ARBA" id="ARBA00023136"/>
    </source>
</evidence>
<dbReference type="FunCoup" id="L5L4L1">
    <property type="interactions" value="91"/>
</dbReference>
<dbReference type="PANTHER" id="PTHR46842:SF1">
    <property type="entry name" value="TRANSMEMBRANE PROTEIN 266"/>
    <property type="match status" value="1"/>
</dbReference>
<dbReference type="PANTHER" id="PTHR46842">
    <property type="entry name" value="TRANSMEMBRANE PROTEIN 266"/>
    <property type="match status" value="1"/>
</dbReference>
<dbReference type="GO" id="GO:0005886">
    <property type="term" value="C:plasma membrane"/>
    <property type="evidence" value="ECO:0007669"/>
    <property type="project" value="InterPro"/>
</dbReference>
<gene>
    <name evidence="8" type="ORF">PAL_GLEAN10009626</name>
</gene>
<feature type="compositionally biased region" description="Low complexity" evidence="5">
    <location>
        <begin position="369"/>
        <end position="386"/>
    </location>
</feature>
<comment type="subcellular location">
    <subcellularLocation>
        <location evidence="1">Membrane</location>
        <topology evidence="1">Multi-pass membrane protein</topology>
    </subcellularLocation>
</comment>
<dbReference type="GO" id="GO:0030425">
    <property type="term" value="C:dendrite"/>
    <property type="evidence" value="ECO:0007669"/>
    <property type="project" value="TreeGrafter"/>
</dbReference>
<dbReference type="AlphaFoldDB" id="L5L4L1"/>
<dbReference type="EMBL" id="KB030332">
    <property type="protein sequence ID" value="ELK18365.1"/>
    <property type="molecule type" value="Genomic_DNA"/>
</dbReference>
<protein>
    <recommendedName>
        <fullName evidence="7">Ion transport domain-containing protein</fullName>
    </recommendedName>
</protein>
<evidence type="ECO:0000256" key="5">
    <source>
        <dbReference type="SAM" id="MobiDB-lite"/>
    </source>
</evidence>
<organism evidence="8 9">
    <name type="scientific">Pteropus alecto</name>
    <name type="common">Black flying fox</name>
    <dbReference type="NCBI Taxonomy" id="9402"/>
    <lineage>
        <taxon>Eukaryota</taxon>
        <taxon>Metazoa</taxon>
        <taxon>Chordata</taxon>
        <taxon>Craniata</taxon>
        <taxon>Vertebrata</taxon>
        <taxon>Euteleostomi</taxon>
        <taxon>Mammalia</taxon>
        <taxon>Eutheria</taxon>
        <taxon>Laurasiatheria</taxon>
        <taxon>Chiroptera</taxon>
        <taxon>Yinpterochiroptera</taxon>
        <taxon>Pteropodoidea</taxon>
        <taxon>Pteropodidae</taxon>
        <taxon>Pteropodinae</taxon>
        <taxon>Pteropus</taxon>
    </lineage>
</organism>
<dbReference type="InterPro" id="IPR042857">
    <property type="entry name" value="TMEM266"/>
</dbReference>
<feature type="region of interest" description="Disordered" evidence="5">
    <location>
        <begin position="365"/>
        <end position="472"/>
    </location>
</feature>
<keyword evidence="4 6" id="KW-0472">Membrane</keyword>
<sequence>MSSAQPAAEGRASDVEILSQHVDEGRSFNPGPLVPFAYRDLPLAAADLSAAGSQLLSNLDEDCQEGSAWLQPCCGKRAAAWQVFLLSASVNSLLVACVVLVVTLLTLELLIDVKLLQFSSAFQFAGVIHWISLAILSVFFSETVLRIVVLGIWDYIENKIEVFDGAVIILSVAPMVASTVANGPRSPWDAISLIIMLRIWRVKRVIDAYVLPVKVEMEMAIQQYEKAKVIQDEQLERLTQICQEQGVRRDNSGSVHFCPGLRKLVVPNEFEIRQLRAHLAQQGLDLAAEREAALLAPQVRGRPHSRYHAVEETATEGLVEGLRPSPDSGAPEPAMCVVTTAAIDVHQPNVSSDLFSVDVPLKLGSSGTHVSTSESASHSARSSVTRAQSDSSQTLCSSADYSTTREEPSLEPSLSPLPPSPQQQVLLSSLSEDPCPSQKDSGPVPFGSPSRLCPQQSRMGAKGRSVPAGESGRLHSLSDGACHPLPVCCTHAVGEVHIFGIQRADTAPGP</sequence>
<feature type="compositionally biased region" description="Polar residues" evidence="5">
    <location>
        <begin position="387"/>
        <end position="402"/>
    </location>
</feature>
<accession>L5L4L1</accession>
<keyword evidence="3 6" id="KW-1133">Transmembrane helix</keyword>
<feature type="domain" description="Ion transport" evidence="7">
    <location>
        <begin position="110"/>
        <end position="207"/>
    </location>
</feature>
<feature type="transmembrane region" description="Helical" evidence="6">
    <location>
        <begin position="83"/>
        <end position="107"/>
    </location>
</feature>
<dbReference type="InParanoid" id="L5L4L1"/>
<dbReference type="Pfam" id="PF00520">
    <property type="entry name" value="Ion_trans"/>
    <property type="match status" value="1"/>
</dbReference>
<evidence type="ECO:0000259" key="7">
    <source>
        <dbReference type="Pfam" id="PF00520"/>
    </source>
</evidence>
<evidence type="ECO:0000313" key="9">
    <source>
        <dbReference type="Proteomes" id="UP000010552"/>
    </source>
</evidence>
<dbReference type="eggNOG" id="ENOG502QRI0">
    <property type="taxonomic scope" value="Eukaryota"/>
</dbReference>
<evidence type="ECO:0000313" key="8">
    <source>
        <dbReference type="EMBL" id="ELK18365.1"/>
    </source>
</evidence>
<keyword evidence="2 6" id="KW-0812">Transmembrane</keyword>
<dbReference type="InterPro" id="IPR005821">
    <property type="entry name" value="Ion_trans_dom"/>
</dbReference>